<dbReference type="SMART" id="SM00028">
    <property type="entry name" value="TPR"/>
    <property type="match status" value="3"/>
</dbReference>
<evidence type="ECO:0000256" key="2">
    <source>
        <dbReference type="SAM" id="MobiDB-lite"/>
    </source>
</evidence>
<feature type="compositionally biased region" description="Basic and acidic residues" evidence="2">
    <location>
        <begin position="330"/>
        <end position="339"/>
    </location>
</feature>
<feature type="compositionally biased region" description="Acidic residues" evidence="2">
    <location>
        <begin position="348"/>
        <end position="374"/>
    </location>
</feature>
<feature type="compositionally biased region" description="Polar residues" evidence="2">
    <location>
        <begin position="232"/>
        <end position="245"/>
    </location>
</feature>
<dbReference type="AlphaFoldDB" id="A0A1B1E7H8"/>
<dbReference type="Proteomes" id="UP000092716">
    <property type="component" value="Chromosome 14"/>
</dbReference>
<keyword evidence="3" id="KW-0472">Membrane</keyword>
<feature type="compositionally biased region" description="Basic and acidic residues" evidence="2">
    <location>
        <begin position="131"/>
        <end position="157"/>
    </location>
</feature>
<protein>
    <submittedName>
        <fullName evidence="4">Uncharacterized protein</fullName>
    </submittedName>
</protein>
<dbReference type="PANTHER" id="PTHR46014">
    <property type="entry name" value="TETRATRICOPEPTIDE REPEAT PROTEIN 1"/>
    <property type="match status" value="1"/>
</dbReference>
<dbReference type="PROSITE" id="PS50005">
    <property type="entry name" value="TPR"/>
    <property type="match status" value="1"/>
</dbReference>
<evidence type="ECO:0000313" key="5">
    <source>
        <dbReference type="Proteomes" id="UP000092716"/>
    </source>
</evidence>
<accession>A0A1B1E7H8</accession>
<feature type="region of interest" description="Disordered" evidence="2">
    <location>
        <begin position="113"/>
        <end position="383"/>
    </location>
</feature>
<feature type="compositionally biased region" description="Polar residues" evidence="2">
    <location>
        <begin position="58"/>
        <end position="67"/>
    </location>
</feature>
<name>A0A1B1E7H8_9APIC</name>
<dbReference type="KEGG" id="pcot:PCOAH_00052570"/>
<organism evidence="4 5">
    <name type="scientific">Plasmodium coatneyi</name>
    <dbReference type="NCBI Taxonomy" id="208452"/>
    <lineage>
        <taxon>Eukaryota</taxon>
        <taxon>Sar</taxon>
        <taxon>Alveolata</taxon>
        <taxon>Apicomplexa</taxon>
        <taxon>Aconoidasida</taxon>
        <taxon>Haemosporida</taxon>
        <taxon>Plasmodiidae</taxon>
        <taxon>Plasmodium</taxon>
    </lineage>
</organism>
<dbReference type="PANTHER" id="PTHR46014:SF1">
    <property type="entry name" value="TETRATRICOPEPTIDE REPEAT PROTEIN 1"/>
    <property type="match status" value="1"/>
</dbReference>
<dbReference type="OrthoDB" id="1872379at2759"/>
<dbReference type="VEuPathDB" id="PlasmoDB:PCOAH_00052570"/>
<dbReference type="InterPro" id="IPR011990">
    <property type="entry name" value="TPR-like_helical_dom_sf"/>
</dbReference>
<dbReference type="EMBL" id="CP016252">
    <property type="protein sequence ID" value="ANQ10994.1"/>
    <property type="molecule type" value="Genomic_DNA"/>
</dbReference>
<reference evidence="5" key="1">
    <citation type="submission" date="2016-06" db="EMBL/GenBank/DDBJ databases">
        <title>First high quality genome sequence of Plasmodium coatneyi using continuous long reads from single molecule, real-time sequencing.</title>
        <authorList>
            <person name="Chien J.-T."/>
            <person name="Pakala S.B."/>
            <person name="Geraldo J.A."/>
            <person name="Lapp S.A."/>
            <person name="Barnwell J.W."/>
            <person name="Kissinger J.C."/>
            <person name="Galinski M.R."/>
            <person name="Humphrey J.C."/>
        </authorList>
    </citation>
    <scope>NUCLEOTIDE SEQUENCE [LARGE SCALE GENOMIC DNA]</scope>
    <source>
        <strain evidence="5">Hackeri</strain>
    </source>
</reference>
<feature type="region of interest" description="Disordered" evidence="2">
    <location>
        <begin position="35"/>
        <end position="80"/>
    </location>
</feature>
<sequence length="557" mass="62702">MQKGETLFYAILLLIPIVGTWIYLKIVENKKIKKKKKKSDSLGEDDIGSAQREDQNKCHSVTDQSKNLSRRKISSMEDTASFSFHPHVSRLGATSRGDEMGADKMQCVEKDAALGGSTGNDAGDNLSSGKSKAERELLDERCGEVTKGEKCQMEEAHPAGGSPMGEGSLERVCQYSERDKSEVGDPVQGKKSLGRGSDSTMESLPGISYVKAQSGDQTNDDDKVKEVEPDEQSVNNSEPNQVNTNENEKRESCQWGSQEKVNSPFAKRPNSRTKREDIKEQLNKEDMNGYVRNYYSDNYISKDEYENSSSQMSSSVEDDDSEEISSNEGDSDRSEDSADGKSSSILSEDYEEEEEDTDEGESEMEDDDEEDGNCEDDKNEGGENIEEIKDQGNELFKKGDYKQAIFYYNKALKKCKEKSTKSILYSNRAACYSHLANWNQVVEDCNKSINYNENFVKSYIRRSNAYEQLEKYNDASNDLNKAISLDSSLLANYEMKQKKLKYLAEQQLNKEKEEMVGKLKDFGNLLLGKVGLSLDNFEVQKNPNNDGSFNIQFKQNK</sequence>
<dbReference type="InterPro" id="IPR052769">
    <property type="entry name" value="TPR_domain_protein"/>
</dbReference>
<keyword evidence="1" id="KW-0802">TPR repeat</keyword>
<dbReference type="Gene3D" id="1.25.40.10">
    <property type="entry name" value="Tetratricopeptide repeat domain"/>
    <property type="match status" value="1"/>
</dbReference>
<feature type="transmembrane region" description="Helical" evidence="3">
    <location>
        <begin position="6"/>
        <end position="27"/>
    </location>
</feature>
<dbReference type="InterPro" id="IPR019734">
    <property type="entry name" value="TPR_rpt"/>
</dbReference>
<dbReference type="RefSeq" id="XP_019917689.1">
    <property type="nucleotide sequence ID" value="XM_020062037.1"/>
</dbReference>
<dbReference type="GeneID" id="30911991"/>
<evidence type="ECO:0000256" key="1">
    <source>
        <dbReference type="PROSITE-ProRule" id="PRU00339"/>
    </source>
</evidence>
<feature type="compositionally biased region" description="Acidic residues" evidence="2">
    <location>
        <begin position="316"/>
        <end position="325"/>
    </location>
</feature>
<keyword evidence="3" id="KW-0812">Transmembrane</keyword>
<keyword evidence="3" id="KW-1133">Transmembrane helix</keyword>
<keyword evidence="5" id="KW-1185">Reference proteome</keyword>
<feature type="compositionally biased region" description="Basic and acidic residues" evidence="2">
    <location>
        <begin position="273"/>
        <end position="287"/>
    </location>
</feature>
<proteinExistence type="predicted"/>
<evidence type="ECO:0000256" key="3">
    <source>
        <dbReference type="SAM" id="Phobius"/>
    </source>
</evidence>
<feature type="repeat" description="TPR" evidence="1">
    <location>
        <begin position="456"/>
        <end position="489"/>
    </location>
</feature>
<evidence type="ECO:0000313" key="4">
    <source>
        <dbReference type="EMBL" id="ANQ10994.1"/>
    </source>
</evidence>
<gene>
    <name evidence="4" type="ORF">PCOAH_00052570</name>
</gene>
<dbReference type="SUPFAM" id="SSF48452">
    <property type="entry name" value="TPR-like"/>
    <property type="match status" value="1"/>
</dbReference>
<dbReference type="Pfam" id="PF13181">
    <property type="entry name" value="TPR_8"/>
    <property type="match status" value="2"/>
</dbReference>